<protein>
    <submittedName>
        <fullName evidence="1">Uncharacterized protein</fullName>
    </submittedName>
</protein>
<sequence>MLFLACSLLLLGGYLTYYRQQMLNLQLVQEYYQVCALKEITQLRWLKHPKQVNFRYNIGDVQLSEHEFLIRLKGSQHQYREPQQLLESEKKALEKRKGVR</sequence>
<accession>A0A0R1H3A3</accession>
<dbReference type="PATRIC" id="fig|1423726.3.peg.1763"/>
<name>A0A0R1H3A3_9LACO</name>
<evidence type="ECO:0000313" key="2">
    <source>
        <dbReference type="Proteomes" id="UP000051461"/>
    </source>
</evidence>
<gene>
    <name evidence="1" type="ORF">FC07_GL001703</name>
</gene>
<dbReference type="Proteomes" id="UP000051461">
    <property type="component" value="Unassembled WGS sequence"/>
</dbReference>
<organism evidence="1 2">
    <name type="scientific">Loigolactobacillus bifermentans DSM 20003</name>
    <dbReference type="NCBI Taxonomy" id="1423726"/>
    <lineage>
        <taxon>Bacteria</taxon>
        <taxon>Bacillati</taxon>
        <taxon>Bacillota</taxon>
        <taxon>Bacilli</taxon>
        <taxon>Lactobacillales</taxon>
        <taxon>Lactobacillaceae</taxon>
        <taxon>Loigolactobacillus</taxon>
    </lineage>
</organism>
<dbReference type="EMBL" id="AZDA01000001">
    <property type="protein sequence ID" value="KRK41005.1"/>
    <property type="molecule type" value="Genomic_DNA"/>
</dbReference>
<proteinExistence type="predicted"/>
<keyword evidence="2" id="KW-1185">Reference proteome</keyword>
<reference evidence="1 2" key="1">
    <citation type="journal article" date="2015" name="Genome Announc.">
        <title>Expanding the biotechnology potential of lactobacilli through comparative genomics of 213 strains and associated genera.</title>
        <authorList>
            <person name="Sun Z."/>
            <person name="Harris H.M."/>
            <person name="McCann A."/>
            <person name="Guo C."/>
            <person name="Argimon S."/>
            <person name="Zhang W."/>
            <person name="Yang X."/>
            <person name="Jeffery I.B."/>
            <person name="Cooney J.C."/>
            <person name="Kagawa T.F."/>
            <person name="Liu W."/>
            <person name="Song Y."/>
            <person name="Salvetti E."/>
            <person name="Wrobel A."/>
            <person name="Rasinkangas P."/>
            <person name="Parkhill J."/>
            <person name="Rea M.C."/>
            <person name="O'Sullivan O."/>
            <person name="Ritari J."/>
            <person name="Douillard F.P."/>
            <person name="Paul Ross R."/>
            <person name="Yang R."/>
            <person name="Briner A.E."/>
            <person name="Felis G.E."/>
            <person name="de Vos W.M."/>
            <person name="Barrangou R."/>
            <person name="Klaenhammer T.R."/>
            <person name="Caufield P.W."/>
            <person name="Cui Y."/>
            <person name="Zhang H."/>
            <person name="O'Toole P.W."/>
        </authorList>
    </citation>
    <scope>NUCLEOTIDE SEQUENCE [LARGE SCALE GENOMIC DNA]</scope>
    <source>
        <strain evidence="1 2">DSM 20003</strain>
    </source>
</reference>
<comment type="caution">
    <text evidence="1">The sequence shown here is derived from an EMBL/GenBank/DDBJ whole genome shotgun (WGS) entry which is preliminary data.</text>
</comment>
<dbReference type="STRING" id="1423726.FC07_GL001703"/>
<dbReference type="AlphaFoldDB" id="A0A0R1H3A3"/>
<evidence type="ECO:0000313" key="1">
    <source>
        <dbReference type="EMBL" id="KRK41005.1"/>
    </source>
</evidence>